<dbReference type="PANTHER" id="PTHR43065">
    <property type="entry name" value="SENSOR HISTIDINE KINASE"/>
    <property type="match status" value="1"/>
</dbReference>
<evidence type="ECO:0000256" key="3">
    <source>
        <dbReference type="ARBA" id="ARBA00022553"/>
    </source>
</evidence>
<dbReference type="Gene3D" id="3.30.565.10">
    <property type="entry name" value="Histidine kinase-like ATPase, C-terminal domain"/>
    <property type="match status" value="1"/>
</dbReference>
<feature type="domain" description="Response regulatory" evidence="11">
    <location>
        <begin position="7"/>
        <end position="121"/>
    </location>
</feature>
<dbReference type="CDD" id="cd00082">
    <property type="entry name" value="HisKA"/>
    <property type="match status" value="1"/>
</dbReference>
<dbReference type="InterPro" id="IPR004358">
    <property type="entry name" value="Sig_transdc_His_kin-like_C"/>
</dbReference>
<dbReference type="PROSITE" id="PS50112">
    <property type="entry name" value="PAS"/>
    <property type="match status" value="1"/>
</dbReference>
<dbReference type="InterPro" id="IPR005467">
    <property type="entry name" value="His_kinase_dom"/>
</dbReference>
<dbReference type="PROSITE" id="PS50113">
    <property type="entry name" value="PAC"/>
    <property type="match status" value="1"/>
</dbReference>
<dbReference type="SMART" id="SM00091">
    <property type="entry name" value="PAS"/>
    <property type="match status" value="1"/>
</dbReference>
<dbReference type="SUPFAM" id="SSF55874">
    <property type="entry name" value="ATPase domain of HSP90 chaperone/DNA topoisomerase II/histidine kinase"/>
    <property type="match status" value="1"/>
</dbReference>
<dbReference type="PROSITE" id="PS50110">
    <property type="entry name" value="RESPONSE_REGULATORY"/>
    <property type="match status" value="1"/>
</dbReference>
<evidence type="ECO:0000259" key="13">
    <source>
        <dbReference type="PROSITE" id="PS50113"/>
    </source>
</evidence>
<evidence type="ECO:0000256" key="1">
    <source>
        <dbReference type="ARBA" id="ARBA00000085"/>
    </source>
</evidence>
<proteinExistence type="predicted"/>
<sequence>MQTTANMILLARQDSDVSLAMTEQAQQAGFLVRQASSPAQLAQMVLLHPPDGVLIDPSGHETEILALIEGLTAKFPHVPVVLVAAAPSADNVLEALRRGVWDYLDSSREDSATLAGRLLRVVHRSGQATEKRHALDAYEQRIREQWTRLTSKNSQLVREIKDVKVQERLLLHAKREWERTVDALPDLIFIVDRDHRITRINKAMRDRLDMAYDEVLGRPCFYCFHGCHRVMEQCPHELLMNDCKQRTVEIEEERLGGFFELTVVPYYDAEGELAGSVHIARDVSAQKQAQKDQEKLQARLLHSAKLESVGQLAAGIAHEINTPTQFITANIDFLDEAFTKAEELCTALLDVLTAVKQGTVAPEQFEAIESLLDELDWAYLQEEIPLAISQSKEGLQRVTSIVQAIKEFSHPGSKQKVSADLNKIIKTTITVARNEWKYVATVDTHLDPILETIPCHADEIGQVFLNILINAAHAIESKQGEYPENRLGRITITSAQCEHYAEIRIADNGPGIPPPIQHKVFDPFFTTKQVGKGTGQGLAIAHDVVTTKHGGTLSFETSPETGTTFIIRLPRGASEPALHADVPGSFA</sequence>
<keyword evidence="15" id="KW-1185">Reference proteome</keyword>
<evidence type="ECO:0000256" key="6">
    <source>
        <dbReference type="ARBA" id="ARBA00022777"/>
    </source>
</evidence>
<dbReference type="InterPro" id="IPR001789">
    <property type="entry name" value="Sig_transdc_resp-reg_receiver"/>
</dbReference>
<evidence type="ECO:0000259" key="12">
    <source>
        <dbReference type="PROSITE" id="PS50112"/>
    </source>
</evidence>
<dbReference type="EC" id="2.7.13.3" evidence="2"/>
<dbReference type="KEGG" id="dpr:Despr_1301"/>
<dbReference type="PROSITE" id="PS50109">
    <property type="entry name" value="HIS_KIN"/>
    <property type="match status" value="1"/>
</dbReference>
<dbReference type="PANTHER" id="PTHR43065:SF46">
    <property type="entry name" value="C4-DICARBOXYLATE TRANSPORT SENSOR PROTEIN DCTB"/>
    <property type="match status" value="1"/>
</dbReference>
<accession>A0A7U3YLB3</accession>
<evidence type="ECO:0000256" key="4">
    <source>
        <dbReference type="ARBA" id="ARBA00022679"/>
    </source>
</evidence>
<keyword evidence="5" id="KW-0547">Nucleotide-binding</keyword>
<feature type="domain" description="PAC" evidence="13">
    <location>
        <begin position="244"/>
        <end position="295"/>
    </location>
</feature>
<dbReference type="InterPro" id="IPR003661">
    <property type="entry name" value="HisK_dim/P_dom"/>
</dbReference>
<dbReference type="InterPro" id="IPR035965">
    <property type="entry name" value="PAS-like_dom_sf"/>
</dbReference>
<dbReference type="InterPro" id="IPR000700">
    <property type="entry name" value="PAS-assoc_C"/>
</dbReference>
<evidence type="ECO:0000256" key="8">
    <source>
        <dbReference type="ARBA" id="ARBA00023012"/>
    </source>
</evidence>
<dbReference type="InterPro" id="IPR000014">
    <property type="entry name" value="PAS"/>
</dbReference>
<keyword evidence="7" id="KW-0067">ATP-binding</keyword>
<keyword evidence="4" id="KW-0808">Transferase</keyword>
<feature type="domain" description="PAS" evidence="12">
    <location>
        <begin position="173"/>
        <end position="222"/>
    </location>
</feature>
<evidence type="ECO:0000256" key="9">
    <source>
        <dbReference type="PROSITE-ProRule" id="PRU00169"/>
    </source>
</evidence>
<dbReference type="EMBL" id="CP002364">
    <property type="protein sequence ID" value="ADW17465.1"/>
    <property type="molecule type" value="Genomic_DNA"/>
</dbReference>
<dbReference type="AlphaFoldDB" id="A0A7U3YLB3"/>
<dbReference type="InterPro" id="IPR036890">
    <property type="entry name" value="HATPase_C_sf"/>
</dbReference>
<dbReference type="InterPro" id="IPR011006">
    <property type="entry name" value="CheY-like_superfamily"/>
</dbReference>
<dbReference type="CDD" id="cd00130">
    <property type="entry name" value="PAS"/>
    <property type="match status" value="1"/>
</dbReference>
<protein>
    <recommendedName>
        <fullName evidence="2">histidine kinase</fullName>
        <ecNumber evidence="2">2.7.13.3</ecNumber>
    </recommendedName>
</protein>
<dbReference type="PRINTS" id="PR00344">
    <property type="entry name" value="BCTRLSENSOR"/>
</dbReference>
<evidence type="ECO:0000256" key="7">
    <source>
        <dbReference type="ARBA" id="ARBA00022840"/>
    </source>
</evidence>
<dbReference type="Pfam" id="PF02518">
    <property type="entry name" value="HATPase_c"/>
    <property type="match status" value="1"/>
</dbReference>
<dbReference type="Gene3D" id="1.10.287.130">
    <property type="match status" value="1"/>
</dbReference>
<keyword evidence="8" id="KW-0902">Two-component regulatory system</keyword>
<evidence type="ECO:0000259" key="11">
    <source>
        <dbReference type="PROSITE" id="PS50110"/>
    </source>
</evidence>
<organism evidence="14 15">
    <name type="scientific">Desulfobulbus propionicus (strain ATCC 33891 / DSM 2032 / VKM B-1956 / 1pr3)</name>
    <dbReference type="NCBI Taxonomy" id="577650"/>
    <lineage>
        <taxon>Bacteria</taxon>
        <taxon>Pseudomonadati</taxon>
        <taxon>Thermodesulfobacteriota</taxon>
        <taxon>Desulfobulbia</taxon>
        <taxon>Desulfobulbales</taxon>
        <taxon>Desulfobulbaceae</taxon>
        <taxon>Desulfobulbus</taxon>
    </lineage>
</organism>
<dbReference type="SUPFAM" id="SSF55785">
    <property type="entry name" value="PYP-like sensor domain (PAS domain)"/>
    <property type="match status" value="1"/>
</dbReference>
<evidence type="ECO:0000256" key="2">
    <source>
        <dbReference type="ARBA" id="ARBA00012438"/>
    </source>
</evidence>
<reference evidence="14 15" key="1">
    <citation type="journal article" date="2011" name="Stand. Genomic Sci.">
        <title>Complete genome sequence of Desulfobulbus propionicus type strain (1pr3).</title>
        <authorList>
            <person name="Pagani I."/>
            <person name="Lapidus A."/>
            <person name="Nolan M."/>
            <person name="Lucas S."/>
            <person name="Hammon N."/>
            <person name="Deshpande S."/>
            <person name="Cheng J.F."/>
            <person name="Chertkov O."/>
            <person name="Davenport K."/>
            <person name="Tapia R."/>
            <person name="Han C."/>
            <person name="Goodwin L."/>
            <person name="Pitluck S."/>
            <person name="Liolios K."/>
            <person name="Mavromatis K."/>
            <person name="Ivanova N."/>
            <person name="Mikhailova N."/>
            <person name="Pati A."/>
            <person name="Chen A."/>
            <person name="Palaniappan K."/>
            <person name="Land M."/>
            <person name="Hauser L."/>
            <person name="Chang Y.J."/>
            <person name="Jeffries C.D."/>
            <person name="Detter J.C."/>
            <person name="Brambilla E."/>
            <person name="Kannan K.P."/>
            <person name="Djao O.D."/>
            <person name="Rohde M."/>
            <person name="Pukall R."/>
            <person name="Spring S."/>
            <person name="Goker M."/>
            <person name="Sikorski J."/>
            <person name="Woyke T."/>
            <person name="Bristow J."/>
            <person name="Eisen J.A."/>
            <person name="Markowitz V."/>
            <person name="Hugenholtz P."/>
            <person name="Kyrpides N.C."/>
            <person name="Klenk H.P."/>
        </authorList>
    </citation>
    <scope>NUCLEOTIDE SEQUENCE [LARGE SCALE GENOMIC DNA]</scope>
    <source>
        <strain evidence="15">ATCC 33891 / DSM 2032 / 1pr3</strain>
    </source>
</reference>
<name>A0A7U3YLB3_DESPD</name>
<dbReference type="GO" id="GO:0000155">
    <property type="term" value="F:phosphorelay sensor kinase activity"/>
    <property type="evidence" value="ECO:0007669"/>
    <property type="project" value="InterPro"/>
</dbReference>
<keyword evidence="3 9" id="KW-0597">Phosphoprotein</keyword>
<evidence type="ECO:0000259" key="10">
    <source>
        <dbReference type="PROSITE" id="PS50109"/>
    </source>
</evidence>
<dbReference type="Gene3D" id="3.40.50.2300">
    <property type="match status" value="1"/>
</dbReference>
<dbReference type="InterPro" id="IPR003594">
    <property type="entry name" value="HATPase_dom"/>
</dbReference>
<feature type="domain" description="Histidine kinase" evidence="10">
    <location>
        <begin position="315"/>
        <end position="573"/>
    </location>
</feature>
<comment type="catalytic activity">
    <reaction evidence="1">
        <text>ATP + protein L-histidine = ADP + protein N-phospho-L-histidine.</text>
        <dbReference type="EC" id="2.7.13.3"/>
    </reaction>
</comment>
<feature type="modified residue" description="4-aspartylphosphate" evidence="9">
    <location>
        <position position="56"/>
    </location>
</feature>
<dbReference type="GO" id="GO:0005524">
    <property type="term" value="F:ATP binding"/>
    <property type="evidence" value="ECO:0007669"/>
    <property type="project" value="UniProtKB-KW"/>
</dbReference>
<evidence type="ECO:0000313" key="15">
    <source>
        <dbReference type="Proteomes" id="UP000006365"/>
    </source>
</evidence>
<evidence type="ECO:0000313" key="14">
    <source>
        <dbReference type="EMBL" id="ADW17465.1"/>
    </source>
</evidence>
<evidence type="ECO:0000256" key="5">
    <source>
        <dbReference type="ARBA" id="ARBA00022741"/>
    </source>
</evidence>
<dbReference type="Gene3D" id="3.30.450.20">
    <property type="entry name" value="PAS domain"/>
    <property type="match status" value="1"/>
</dbReference>
<dbReference type="Pfam" id="PF08448">
    <property type="entry name" value="PAS_4"/>
    <property type="match status" value="1"/>
</dbReference>
<dbReference type="Proteomes" id="UP000006365">
    <property type="component" value="Chromosome"/>
</dbReference>
<keyword evidence="6 14" id="KW-0418">Kinase</keyword>
<dbReference type="SMART" id="SM00387">
    <property type="entry name" value="HATPase_c"/>
    <property type="match status" value="1"/>
</dbReference>
<dbReference type="SUPFAM" id="SSF52172">
    <property type="entry name" value="CheY-like"/>
    <property type="match status" value="1"/>
</dbReference>
<dbReference type="RefSeq" id="WP_015724007.1">
    <property type="nucleotide sequence ID" value="NC_014972.1"/>
</dbReference>
<dbReference type="NCBIfam" id="TIGR00229">
    <property type="entry name" value="sensory_box"/>
    <property type="match status" value="1"/>
</dbReference>
<gene>
    <name evidence="14" type="ordered locus">Despr_1301</name>
</gene>
<dbReference type="InterPro" id="IPR013656">
    <property type="entry name" value="PAS_4"/>
</dbReference>